<name>A0A6L3YT54_9HYPH</name>
<comment type="caution">
    <text evidence="1">The sequence shown here is derived from an EMBL/GenBank/DDBJ whole genome shotgun (WGS) entry which is preliminary data.</text>
</comment>
<reference evidence="1 2" key="1">
    <citation type="submission" date="2019-09" db="EMBL/GenBank/DDBJ databases">
        <title>Taxonomic organization of the family Brucellaceae based on a phylogenomic approach.</title>
        <authorList>
            <person name="Leclercq S."/>
            <person name="Cloeckaert A."/>
            <person name="Zygmunt M.S."/>
        </authorList>
    </citation>
    <scope>NUCLEOTIDE SEQUENCE [LARGE SCALE GENOMIC DNA]</scope>
    <source>
        <strain evidence="1 2">WS1830</strain>
    </source>
</reference>
<accession>A0A6L3YT54</accession>
<dbReference type="EMBL" id="WBVX01000008">
    <property type="protein sequence ID" value="KAB2686646.1"/>
    <property type="molecule type" value="Genomic_DNA"/>
</dbReference>
<gene>
    <name evidence="1" type="ORF">F9L08_09665</name>
</gene>
<proteinExistence type="predicted"/>
<evidence type="ECO:0000313" key="2">
    <source>
        <dbReference type="Proteomes" id="UP000481643"/>
    </source>
</evidence>
<protein>
    <submittedName>
        <fullName evidence="1">Uncharacterized protein</fullName>
    </submittedName>
</protein>
<sequence>MFELHTAETTIFSYCPTALLPYCPTALLPYCPTALLPYCPTALLPYCPNQAAAASSCSRIMRVASSRLVG</sequence>
<organism evidence="1 2">
    <name type="scientific">Brucella tritici</name>
    <dbReference type="NCBI Taxonomy" id="94626"/>
    <lineage>
        <taxon>Bacteria</taxon>
        <taxon>Pseudomonadati</taxon>
        <taxon>Pseudomonadota</taxon>
        <taxon>Alphaproteobacteria</taxon>
        <taxon>Hyphomicrobiales</taxon>
        <taxon>Brucellaceae</taxon>
        <taxon>Brucella/Ochrobactrum group</taxon>
        <taxon>Brucella</taxon>
    </lineage>
</organism>
<evidence type="ECO:0000313" key="1">
    <source>
        <dbReference type="EMBL" id="KAB2686646.1"/>
    </source>
</evidence>
<dbReference type="AlphaFoldDB" id="A0A6L3YT54"/>
<dbReference type="Proteomes" id="UP000481643">
    <property type="component" value="Unassembled WGS sequence"/>
</dbReference>